<evidence type="ECO:0000313" key="2">
    <source>
        <dbReference type="EMBL" id="OMJ19462.1"/>
    </source>
</evidence>
<evidence type="ECO:0000256" key="1">
    <source>
        <dbReference type="SAM" id="SignalP"/>
    </source>
</evidence>
<protein>
    <submittedName>
        <fullName evidence="2">Uncharacterized protein</fullName>
    </submittedName>
</protein>
<accession>A0A1R1XXP7</accession>
<comment type="caution">
    <text evidence="2">The sequence shown here is derived from an EMBL/GenBank/DDBJ whole genome shotgun (WGS) entry which is preliminary data.</text>
</comment>
<dbReference type="EMBL" id="LSSM01003000">
    <property type="protein sequence ID" value="OMJ19462.1"/>
    <property type="molecule type" value="Genomic_DNA"/>
</dbReference>
<dbReference type="AlphaFoldDB" id="A0A1R1XXP7"/>
<sequence>MKAVYTSSLLAILSIAKTSLGNENNHNYGYELNENNHELMNNEFQNGYYPENYNGYQENQQFNDQVYDYTNPELFQAGVQARAPIKAVALGPYPISAAGPAPVNAQSRTDQKPKISRRARKIIQRIAKADAKAVNIARTINAIKTTKPEVAAKLAVKLEKIKAKISKAVTKVQSVVDPNIYQKIVSRVKITNPNTDLTAKPKTRKEIRIASRAKKLARRLRKLDARAVNIARTINAIKATKPEKAAKLAIKLEKTKARVQKIVAKIQTMVSPKKYQKIASKVKITNPNTNLNAKPKSFKAIRTKVRTRRLAKRIARSDAKAVQLARRINAVKNTKPEVAAKLAVKLEKVKARIQKSVAKLQKVASPAVFDKISAKIKITNPKTNLTAKPKVFTK</sequence>
<feature type="chain" id="PRO_5012322558" evidence="1">
    <location>
        <begin position="22"/>
        <end position="394"/>
    </location>
</feature>
<feature type="signal peptide" evidence="1">
    <location>
        <begin position="1"/>
        <end position="21"/>
    </location>
</feature>
<keyword evidence="1" id="KW-0732">Signal</keyword>
<dbReference type="Proteomes" id="UP000187429">
    <property type="component" value="Unassembled WGS sequence"/>
</dbReference>
<name>A0A1R1XXP7_9FUNG</name>
<dbReference type="OrthoDB" id="5735701at2759"/>
<proteinExistence type="predicted"/>
<feature type="non-terminal residue" evidence="2">
    <location>
        <position position="394"/>
    </location>
</feature>
<organism evidence="2 3">
    <name type="scientific">Smittium culicis</name>
    <dbReference type="NCBI Taxonomy" id="133412"/>
    <lineage>
        <taxon>Eukaryota</taxon>
        <taxon>Fungi</taxon>
        <taxon>Fungi incertae sedis</taxon>
        <taxon>Zoopagomycota</taxon>
        <taxon>Kickxellomycotina</taxon>
        <taxon>Harpellomycetes</taxon>
        <taxon>Harpellales</taxon>
        <taxon>Legeriomycetaceae</taxon>
        <taxon>Smittium</taxon>
    </lineage>
</organism>
<gene>
    <name evidence="2" type="ORF">AYI69_g6610</name>
</gene>
<evidence type="ECO:0000313" key="3">
    <source>
        <dbReference type="Proteomes" id="UP000187429"/>
    </source>
</evidence>
<keyword evidence="3" id="KW-1185">Reference proteome</keyword>
<reference evidence="3" key="1">
    <citation type="submission" date="2017-01" db="EMBL/GenBank/DDBJ databases">
        <authorList>
            <person name="Wang Y."/>
            <person name="White M."/>
            <person name="Kvist S."/>
            <person name="Moncalvo J.-M."/>
        </authorList>
    </citation>
    <scope>NUCLEOTIDE SEQUENCE [LARGE SCALE GENOMIC DNA]</scope>
    <source>
        <strain evidence="3">ID-206-W2</strain>
    </source>
</reference>